<gene>
    <name evidence="2" type="ORF">ABB05_15285</name>
</gene>
<dbReference type="PANTHER" id="PTHR35532:SF5">
    <property type="entry name" value="CARBOHYDRATE-BINDING DOMAIN-CONTAINING PROTEIN"/>
    <property type="match status" value="1"/>
</dbReference>
<sequence>MKSAVPEPTIQTYAPNRYLCQKTSEKPELDGRLDKSFWEQAPWSEAFVDIEGEMRPLPHKQTRVKMLWDDEYFYFGAELIEDEIWATLTERDSVIFHDNDFEIFIDPDGDTHHYYEFEINALNTVWDLLLIKPYRDGGPSVNGWDISGMKTAVHIDGTLNAPDQKQKNCKWTVEVAMPWKILKECARGGRPPEPSEFWRVNFSRVQWQVEVKNGQYVKKINPETAKPYPEDNWVWSPQGVINMHYPELWGYVFFTDTENQPLPMIPEDEEKKWQLRKIYYWERNYFAEHDSFTTDISDELQEQLPVDWEIETTSRTFLASVKTTDGQKRMYIREDGRVWEESAK</sequence>
<dbReference type="InterPro" id="IPR010502">
    <property type="entry name" value="Carb-bd_dom_fam9"/>
</dbReference>
<evidence type="ECO:0000313" key="2">
    <source>
        <dbReference type="EMBL" id="OAK68449.1"/>
    </source>
</evidence>
<accession>A0A177ZLU8</accession>
<protein>
    <submittedName>
        <fullName evidence="2">Carbohydrate-binding family 9-like protein</fullName>
    </submittedName>
</protein>
<dbReference type="GO" id="GO:0016052">
    <property type="term" value="P:carbohydrate catabolic process"/>
    <property type="evidence" value="ECO:0007669"/>
    <property type="project" value="InterPro"/>
</dbReference>
<comment type="caution">
    <text evidence="2">The sequence shown here is derived from an EMBL/GenBank/DDBJ whole genome shotgun (WGS) entry which is preliminary data.</text>
</comment>
<organism evidence="2 3">
    <name type="scientific">Lederbergia galactosidilytica</name>
    <dbReference type="NCBI Taxonomy" id="217031"/>
    <lineage>
        <taxon>Bacteria</taxon>
        <taxon>Bacillati</taxon>
        <taxon>Bacillota</taxon>
        <taxon>Bacilli</taxon>
        <taxon>Bacillales</taxon>
        <taxon>Bacillaceae</taxon>
        <taxon>Lederbergia</taxon>
    </lineage>
</organism>
<dbReference type="Gene3D" id="2.60.40.1190">
    <property type="match status" value="1"/>
</dbReference>
<keyword evidence="3" id="KW-1185">Reference proteome</keyword>
<reference evidence="2 3" key="1">
    <citation type="submission" date="2015-05" db="EMBL/GenBank/DDBJ databases">
        <title>Comparison of genome.</title>
        <authorList>
            <person name="Zheng Z."/>
            <person name="Sun M."/>
        </authorList>
    </citation>
    <scope>NUCLEOTIDE SEQUENCE [LARGE SCALE GENOMIC DNA]</scope>
    <source>
        <strain evidence="2 3">G25-74</strain>
    </source>
</reference>
<dbReference type="GO" id="GO:0004553">
    <property type="term" value="F:hydrolase activity, hydrolyzing O-glycosyl compounds"/>
    <property type="evidence" value="ECO:0007669"/>
    <property type="project" value="InterPro"/>
</dbReference>
<dbReference type="PANTHER" id="PTHR35532">
    <property type="entry name" value="SIMILAR TO POLYHYDROXYALKANOATE DEPOLYMERASE"/>
    <property type="match status" value="1"/>
</dbReference>
<dbReference type="Proteomes" id="UP000077881">
    <property type="component" value="Unassembled WGS sequence"/>
</dbReference>
<dbReference type="GO" id="GO:0030246">
    <property type="term" value="F:carbohydrate binding"/>
    <property type="evidence" value="ECO:0007669"/>
    <property type="project" value="InterPro"/>
</dbReference>
<dbReference type="CDD" id="cd09620">
    <property type="entry name" value="CBM9_like_3"/>
    <property type="match status" value="1"/>
</dbReference>
<feature type="domain" description="Carbohydrate-binding" evidence="1">
    <location>
        <begin position="29"/>
        <end position="181"/>
    </location>
</feature>
<evidence type="ECO:0000259" key="1">
    <source>
        <dbReference type="Pfam" id="PF06452"/>
    </source>
</evidence>
<dbReference type="EMBL" id="LDJR01000056">
    <property type="protein sequence ID" value="OAK68449.1"/>
    <property type="molecule type" value="Genomic_DNA"/>
</dbReference>
<dbReference type="RefSeq" id="WP_057988032.1">
    <property type="nucleotide sequence ID" value="NZ_LDJR01000056.1"/>
</dbReference>
<dbReference type="AlphaFoldDB" id="A0A177ZLU8"/>
<dbReference type="SUPFAM" id="SSF49344">
    <property type="entry name" value="CBD9-like"/>
    <property type="match status" value="1"/>
</dbReference>
<dbReference type="STRING" id="217031.ABB05_15285"/>
<proteinExistence type="predicted"/>
<dbReference type="Pfam" id="PF06452">
    <property type="entry name" value="CBM9_1"/>
    <property type="match status" value="1"/>
</dbReference>
<evidence type="ECO:0000313" key="3">
    <source>
        <dbReference type="Proteomes" id="UP000077881"/>
    </source>
</evidence>
<dbReference type="PATRIC" id="fig|217031.6.peg.3289"/>
<name>A0A177ZLU8_9BACI</name>